<evidence type="ECO:0000313" key="2">
    <source>
        <dbReference type="Proteomes" id="UP001162734"/>
    </source>
</evidence>
<evidence type="ECO:0000313" key="1">
    <source>
        <dbReference type="EMBL" id="BDG08796.1"/>
    </source>
</evidence>
<sequence length="109" mass="12289">MTPEQRLAQLQRFLEQKPDDPFARYAFAMGLRSLGRADDAARELEELVRRAPEYVPSYLMLGQVLESLSRREEAARTYEAGVAAAARAHDEHARSELSQALDALRTEGK</sequence>
<evidence type="ECO:0008006" key="3">
    <source>
        <dbReference type="Google" id="ProtNLM"/>
    </source>
</evidence>
<name>A0ABM7XAC1_9BACT</name>
<dbReference type="Proteomes" id="UP001162734">
    <property type="component" value="Chromosome"/>
</dbReference>
<dbReference type="RefSeq" id="WP_248346031.1">
    <property type="nucleotide sequence ID" value="NZ_AP025592.1"/>
</dbReference>
<protein>
    <recommendedName>
        <fullName evidence="3">Tetratricopeptide repeat protein</fullName>
    </recommendedName>
</protein>
<dbReference type="SUPFAM" id="SSF48452">
    <property type="entry name" value="TPR-like"/>
    <property type="match status" value="1"/>
</dbReference>
<reference evidence="2" key="1">
    <citation type="journal article" date="2022" name="Int. J. Syst. Evol. Microbiol.">
        <title>Anaeromyxobacter oryzae sp. nov., Anaeromyxobacter diazotrophicus sp. nov. and Anaeromyxobacter paludicola sp. nov., isolated from paddy soils.</title>
        <authorList>
            <person name="Itoh H."/>
            <person name="Xu Z."/>
            <person name="Mise K."/>
            <person name="Masuda Y."/>
            <person name="Ushijima N."/>
            <person name="Hayakawa C."/>
            <person name="Shiratori Y."/>
            <person name="Senoo K."/>
        </authorList>
    </citation>
    <scope>NUCLEOTIDE SEQUENCE [LARGE SCALE GENOMIC DNA]</scope>
    <source>
        <strain evidence="2">Red630</strain>
    </source>
</reference>
<dbReference type="EMBL" id="AP025592">
    <property type="protein sequence ID" value="BDG08796.1"/>
    <property type="molecule type" value="Genomic_DNA"/>
</dbReference>
<gene>
    <name evidence="1" type="ORF">AMPC_19090</name>
</gene>
<dbReference type="Gene3D" id="1.25.40.10">
    <property type="entry name" value="Tetratricopeptide repeat domain"/>
    <property type="match status" value="1"/>
</dbReference>
<proteinExistence type="predicted"/>
<accession>A0ABM7XAC1</accession>
<keyword evidence="2" id="KW-1185">Reference proteome</keyword>
<organism evidence="1 2">
    <name type="scientific">Anaeromyxobacter paludicola</name>
    <dbReference type="NCBI Taxonomy" id="2918171"/>
    <lineage>
        <taxon>Bacteria</taxon>
        <taxon>Pseudomonadati</taxon>
        <taxon>Myxococcota</taxon>
        <taxon>Myxococcia</taxon>
        <taxon>Myxococcales</taxon>
        <taxon>Cystobacterineae</taxon>
        <taxon>Anaeromyxobacteraceae</taxon>
        <taxon>Anaeromyxobacter</taxon>
    </lineage>
</organism>
<dbReference type="InterPro" id="IPR011990">
    <property type="entry name" value="TPR-like_helical_dom_sf"/>
</dbReference>